<dbReference type="Proteomes" id="UP000229884">
    <property type="component" value="Unassembled WGS sequence"/>
</dbReference>
<name>A0A2M8TX01_PREIN</name>
<evidence type="ECO:0000256" key="1">
    <source>
        <dbReference type="ARBA" id="ARBA00023125"/>
    </source>
</evidence>
<protein>
    <submittedName>
        <fullName evidence="4">TetR family transcriptional regulator</fullName>
    </submittedName>
</protein>
<dbReference type="InterPro" id="IPR009057">
    <property type="entry name" value="Homeodomain-like_sf"/>
</dbReference>
<dbReference type="PANTHER" id="PTHR30328">
    <property type="entry name" value="TRANSCRIPTIONAL REPRESSOR"/>
    <property type="match status" value="1"/>
</dbReference>
<feature type="domain" description="HTH tetR-type" evidence="3">
    <location>
        <begin position="5"/>
        <end position="65"/>
    </location>
</feature>
<evidence type="ECO:0000313" key="4">
    <source>
        <dbReference type="EMBL" id="PJI28440.1"/>
    </source>
</evidence>
<reference evidence="4 5" key="1">
    <citation type="submission" date="2017-11" db="EMBL/GenBank/DDBJ databases">
        <title>Genome sequencing of Prevotella intermedia KCOM 2832.</title>
        <authorList>
            <person name="Kook J.-K."/>
            <person name="Park S.-N."/>
            <person name="Lim Y.K."/>
        </authorList>
    </citation>
    <scope>NUCLEOTIDE SEQUENCE [LARGE SCALE GENOMIC DNA]</scope>
    <source>
        <strain evidence="4 5">KCOM 2832</strain>
    </source>
</reference>
<dbReference type="PANTHER" id="PTHR30328:SF54">
    <property type="entry name" value="HTH-TYPE TRANSCRIPTIONAL REPRESSOR SCO4008"/>
    <property type="match status" value="1"/>
</dbReference>
<evidence type="ECO:0000313" key="5">
    <source>
        <dbReference type="Proteomes" id="UP000229884"/>
    </source>
</evidence>
<accession>A0A2M8TX01</accession>
<dbReference type="Gene3D" id="1.10.357.10">
    <property type="entry name" value="Tetracycline Repressor, domain 2"/>
    <property type="match status" value="1"/>
</dbReference>
<organism evidence="4 5">
    <name type="scientific">Prevotella intermedia</name>
    <dbReference type="NCBI Taxonomy" id="28131"/>
    <lineage>
        <taxon>Bacteria</taxon>
        <taxon>Pseudomonadati</taxon>
        <taxon>Bacteroidota</taxon>
        <taxon>Bacteroidia</taxon>
        <taxon>Bacteroidales</taxon>
        <taxon>Prevotellaceae</taxon>
        <taxon>Prevotella</taxon>
    </lineage>
</organism>
<gene>
    <name evidence="4" type="ORF">CTM58_06800</name>
</gene>
<dbReference type="PRINTS" id="PR00455">
    <property type="entry name" value="HTHTETR"/>
</dbReference>
<sequence>MKDRELTVKRILEAVGSIIENDGFEKIGVNAIAQRAGVSKMLIYRYFGGIDELIAQYLLQKDYWANTDMDIIKPSDIGGSLKRLFKEQIIRLRNDITLKRLCRWELSTENENISRLRERREQNGCNLIKRVSQLTCSQDSEVASLASIISASISYLSLMEERNPIYNGIDLRSDNGWEQITKGVDLIIDLWIKEIQQ</sequence>
<dbReference type="GO" id="GO:0003677">
    <property type="term" value="F:DNA binding"/>
    <property type="evidence" value="ECO:0007669"/>
    <property type="project" value="UniProtKB-UniRule"/>
</dbReference>
<feature type="DNA-binding region" description="H-T-H motif" evidence="2">
    <location>
        <begin position="28"/>
        <end position="47"/>
    </location>
</feature>
<dbReference type="RefSeq" id="WP_100371158.1">
    <property type="nucleotide sequence ID" value="NZ_PENG01000001.1"/>
</dbReference>
<dbReference type="PROSITE" id="PS50977">
    <property type="entry name" value="HTH_TETR_2"/>
    <property type="match status" value="1"/>
</dbReference>
<evidence type="ECO:0000259" key="3">
    <source>
        <dbReference type="PROSITE" id="PS50977"/>
    </source>
</evidence>
<dbReference type="EMBL" id="PENG01000001">
    <property type="protein sequence ID" value="PJI28440.1"/>
    <property type="molecule type" value="Genomic_DNA"/>
</dbReference>
<keyword evidence="1 2" id="KW-0238">DNA-binding</keyword>
<dbReference type="Pfam" id="PF00440">
    <property type="entry name" value="TetR_N"/>
    <property type="match status" value="1"/>
</dbReference>
<dbReference type="AlphaFoldDB" id="A0A2M8TX01"/>
<dbReference type="SUPFAM" id="SSF46689">
    <property type="entry name" value="Homeodomain-like"/>
    <property type="match status" value="1"/>
</dbReference>
<comment type="caution">
    <text evidence="4">The sequence shown here is derived from an EMBL/GenBank/DDBJ whole genome shotgun (WGS) entry which is preliminary data.</text>
</comment>
<proteinExistence type="predicted"/>
<evidence type="ECO:0000256" key="2">
    <source>
        <dbReference type="PROSITE-ProRule" id="PRU00335"/>
    </source>
</evidence>
<dbReference type="InterPro" id="IPR001647">
    <property type="entry name" value="HTH_TetR"/>
</dbReference>
<dbReference type="InterPro" id="IPR050109">
    <property type="entry name" value="HTH-type_TetR-like_transc_reg"/>
</dbReference>